<reference evidence="3 4" key="1">
    <citation type="submission" date="2021-07" db="EMBL/GenBank/DDBJ databases">
        <title>Genomic diversity and antimicrobial resistance of Prevotella spp. isolated from chronic lung disease airways.</title>
        <authorList>
            <person name="Webb K.A."/>
            <person name="Olagoke O.S."/>
            <person name="Baird T."/>
            <person name="Neill J."/>
            <person name="Pham A."/>
            <person name="Wells T.J."/>
            <person name="Ramsay K.A."/>
            <person name="Bell S.C."/>
            <person name="Sarovich D.S."/>
            <person name="Price E.P."/>
        </authorList>
    </citation>
    <scope>NUCLEOTIDE SEQUENCE [LARGE SCALE GENOMIC DNA]</scope>
    <source>
        <strain evidence="3 4">SCHI0011.S.12</strain>
    </source>
</reference>
<evidence type="ECO:0000313" key="3">
    <source>
        <dbReference type="EMBL" id="MBW4769210.1"/>
    </source>
</evidence>
<keyword evidence="1" id="KW-0732">Signal</keyword>
<sequence length="315" mass="35142">MTLKRTLKTLALGTLMLLSSNAIHAQDLLARQAPVDRKMKAVDTLVMKSIAIRENLQSPAAQLYDDWNNKFAHRQTALPDTFKINLRHFCMPTTSRVVTSNFGARWGRAHKGLDIKVYIGDTIRAAFNGKVRMVAYEGRGYGKYIVIRHPNGLETIYGHLSKQLVSENQDVKAGDVIGLGGNTGRSTGSHLHFETRLCGVALNPALLFDFKAQDVTGDYYVFNKSTYNSESEEATKLRGKIGNGSYSPAEVRGEMAQAKTTEKKDDGDRSYHFVSAGETLYSIARRRGVTVDKLCELNNLKKNEHLRPGRVLRYS</sequence>
<dbReference type="InterPro" id="IPR050570">
    <property type="entry name" value="Cell_wall_metabolism_enzyme"/>
</dbReference>
<dbReference type="PANTHER" id="PTHR21666:SF270">
    <property type="entry name" value="MUREIN HYDROLASE ACTIVATOR ENVC"/>
    <property type="match status" value="1"/>
</dbReference>
<dbReference type="Pfam" id="PF01551">
    <property type="entry name" value="Peptidase_M23"/>
    <property type="match status" value="1"/>
</dbReference>
<evidence type="ECO:0000313" key="4">
    <source>
        <dbReference type="Proteomes" id="UP000788426"/>
    </source>
</evidence>
<dbReference type="Proteomes" id="UP000788426">
    <property type="component" value="Unassembled WGS sequence"/>
</dbReference>
<dbReference type="InterPro" id="IPR016047">
    <property type="entry name" value="M23ase_b-sheet_dom"/>
</dbReference>
<evidence type="ECO:0000259" key="2">
    <source>
        <dbReference type="PROSITE" id="PS51782"/>
    </source>
</evidence>
<dbReference type="PROSITE" id="PS51782">
    <property type="entry name" value="LYSM"/>
    <property type="match status" value="1"/>
</dbReference>
<dbReference type="CDD" id="cd00118">
    <property type="entry name" value="LysM"/>
    <property type="match status" value="1"/>
</dbReference>
<comment type="caution">
    <text evidence="3">The sequence shown here is derived from an EMBL/GenBank/DDBJ whole genome shotgun (WGS) entry which is preliminary data.</text>
</comment>
<dbReference type="CDD" id="cd12797">
    <property type="entry name" value="M23_peptidase"/>
    <property type="match status" value="1"/>
</dbReference>
<evidence type="ECO:0000256" key="1">
    <source>
        <dbReference type="SAM" id="SignalP"/>
    </source>
</evidence>
<dbReference type="SMART" id="SM00257">
    <property type="entry name" value="LysM"/>
    <property type="match status" value="1"/>
</dbReference>
<dbReference type="RefSeq" id="WP_219480904.1">
    <property type="nucleotide sequence ID" value="NZ_CAURQY010000013.1"/>
</dbReference>
<dbReference type="PANTHER" id="PTHR21666">
    <property type="entry name" value="PEPTIDASE-RELATED"/>
    <property type="match status" value="1"/>
</dbReference>
<protein>
    <submittedName>
        <fullName evidence="3">Peptidoglycan DD-metalloendopeptidase family protein</fullName>
    </submittedName>
</protein>
<name>A0ABS6YCA5_9BACT</name>
<feature type="chain" id="PRO_5045718559" evidence="1">
    <location>
        <begin position="26"/>
        <end position="315"/>
    </location>
</feature>
<accession>A0ABS6YCA5</accession>
<dbReference type="EMBL" id="JAHXCT010000003">
    <property type="protein sequence ID" value="MBW4769210.1"/>
    <property type="molecule type" value="Genomic_DNA"/>
</dbReference>
<organism evidence="3 4">
    <name type="scientific">Hoylesella nanceiensis</name>
    <dbReference type="NCBI Taxonomy" id="425941"/>
    <lineage>
        <taxon>Bacteria</taxon>
        <taxon>Pseudomonadati</taxon>
        <taxon>Bacteroidota</taxon>
        <taxon>Bacteroidia</taxon>
        <taxon>Bacteroidales</taxon>
        <taxon>Prevotellaceae</taxon>
        <taxon>Hoylesella</taxon>
    </lineage>
</organism>
<proteinExistence type="predicted"/>
<feature type="signal peptide" evidence="1">
    <location>
        <begin position="1"/>
        <end position="25"/>
    </location>
</feature>
<feature type="domain" description="LysM" evidence="2">
    <location>
        <begin position="270"/>
        <end position="314"/>
    </location>
</feature>
<gene>
    <name evidence="3" type="ORF">KZO38_05480</name>
</gene>
<dbReference type="InterPro" id="IPR018392">
    <property type="entry name" value="LysM"/>
</dbReference>
<keyword evidence="4" id="KW-1185">Reference proteome</keyword>
<dbReference type="Pfam" id="PF01476">
    <property type="entry name" value="LysM"/>
    <property type="match status" value="1"/>
</dbReference>